<keyword evidence="1" id="KW-1133">Transmembrane helix</keyword>
<protein>
    <submittedName>
        <fullName evidence="2">Uncharacterized protein</fullName>
    </submittedName>
</protein>
<organism evidence="2 3">
    <name type="scientific">Acinetobacter gerneri DSM 14967 = CIP 107464 = MTCC 9824</name>
    <dbReference type="NCBI Taxonomy" id="1120926"/>
    <lineage>
        <taxon>Bacteria</taxon>
        <taxon>Pseudomonadati</taxon>
        <taxon>Pseudomonadota</taxon>
        <taxon>Gammaproteobacteria</taxon>
        <taxon>Moraxellales</taxon>
        <taxon>Moraxellaceae</taxon>
        <taxon>Acinetobacter</taxon>
    </lineage>
</organism>
<dbReference type="PATRIC" id="fig|1120926.3.peg.2644"/>
<feature type="transmembrane region" description="Helical" evidence="1">
    <location>
        <begin position="20"/>
        <end position="37"/>
    </location>
</feature>
<sequence>MGKNTSKRLRLINSNNLKTYGTGAVLSTALFSSNSFASLDVSGALSGSDATSNIETGAVWALGIAVVIFGARKVIGFFSR</sequence>
<evidence type="ECO:0000256" key="1">
    <source>
        <dbReference type="SAM" id="Phobius"/>
    </source>
</evidence>
<feature type="transmembrane region" description="Helical" evidence="1">
    <location>
        <begin position="57"/>
        <end position="75"/>
    </location>
</feature>
<evidence type="ECO:0000313" key="2">
    <source>
        <dbReference type="EMBL" id="ENV33009.1"/>
    </source>
</evidence>
<dbReference type="STRING" id="202952.GCA_000747725_00154"/>
<name>N8ZGZ6_9GAMM</name>
<keyword evidence="1" id="KW-0812">Transmembrane</keyword>
<dbReference type="Proteomes" id="UP000013117">
    <property type="component" value="Unassembled WGS sequence"/>
</dbReference>
<keyword evidence="3" id="KW-1185">Reference proteome</keyword>
<dbReference type="OrthoDB" id="6713268at2"/>
<dbReference type="AlphaFoldDB" id="N8ZGZ6"/>
<accession>N8ZGZ6</accession>
<dbReference type="GeneID" id="84210042"/>
<dbReference type="HOGENOM" id="CLU_196493_0_0_6"/>
<reference evidence="2 3" key="1">
    <citation type="submission" date="2013-02" db="EMBL/GenBank/DDBJ databases">
        <title>The Genome Sequence of Acinetobacter gerneri CIP 107464.</title>
        <authorList>
            <consortium name="The Broad Institute Genome Sequencing Platform"/>
            <consortium name="The Broad Institute Genome Sequencing Center for Infectious Disease"/>
            <person name="Cerqueira G."/>
            <person name="Feldgarden M."/>
            <person name="Courvalin P."/>
            <person name="Perichon B."/>
            <person name="Grillot-Courvalin C."/>
            <person name="Clermont D."/>
            <person name="Rocha E."/>
            <person name="Yoon E.-J."/>
            <person name="Nemec A."/>
            <person name="Walker B."/>
            <person name="Young S.K."/>
            <person name="Zeng Q."/>
            <person name="Gargeya S."/>
            <person name="Fitzgerald M."/>
            <person name="Haas B."/>
            <person name="Abouelleil A."/>
            <person name="Alvarado L."/>
            <person name="Arachchi H.M."/>
            <person name="Berlin A.M."/>
            <person name="Chapman S.B."/>
            <person name="Dewar J."/>
            <person name="Goldberg J."/>
            <person name="Griggs A."/>
            <person name="Gujja S."/>
            <person name="Hansen M."/>
            <person name="Howarth C."/>
            <person name="Imamovic A."/>
            <person name="Larimer J."/>
            <person name="McCowan C."/>
            <person name="Murphy C."/>
            <person name="Neiman D."/>
            <person name="Pearson M."/>
            <person name="Priest M."/>
            <person name="Roberts A."/>
            <person name="Saif S."/>
            <person name="Shea T."/>
            <person name="Sisk P."/>
            <person name="Sykes S."/>
            <person name="Wortman J."/>
            <person name="Nusbaum C."/>
            <person name="Birren B."/>
        </authorList>
    </citation>
    <scope>NUCLEOTIDE SEQUENCE [LARGE SCALE GENOMIC DNA]</scope>
    <source>
        <strain evidence="2 3">CIP 107464</strain>
    </source>
</reference>
<evidence type="ECO:0000313" key="3">
    <source>
        <dbReference type="Proteomes" id="UP000013117"/>
    </source>
</evidence>
<keyword evidence="1" id="KW-0472">Membrane</keyword>
<comment type="caution">
    <text evidence="2">The sequence shown here is derived from an EMBL/GenBank/DDBJ whole genome shotgun (WGS) entry which is preliminary data.</text>
</comment>
<dbReference type="RefSeq" id="WP_004865549.1">
    <property type="nucleotide sequence ID" value="NZ_ASYY01000074.1"/>
</dbReference>
<gene>
    <name evidence="2" type="ORF">F960_02731</name>
</gene>
<proteinExistence type="predicted"/>
<dbReference type="EMBL" id="APPN01000071">
    <property type="protein sequence ID" value="ENV33009.1"/>
    <property type="molecule type" value="Genomic_DNA"/>
</dbReference>